<sequence>MKNVEDLISSAGSIHARYNAGRMERETVREWVLGLSEYPQPYAANIREAAEWFRILHRTDIAPDELKVGDLDRLKAIFKP</sequence>
<dbReference type="EMBL" id="PCDP01000026">
    <property type="protein sequence ID" value="PZM15200.1"/>
    <property type="molecule type" value="Genomic_DNA"/>
</dbReference>
<dbReference type="Proteomes" id="UP000248925">
    <property type="component" value="Unassembled WGS sequence"/>
</dbReference>
<organism evidence="1 2">
    <name type="scientific">Rhizobium tubonense</name>
    <dbReference type="NCBI Taxonomy" id="484088"/>
    <lineage>
        <taxon>Bacteria</taxon>
        <taxon>Pseudomonadati</taxon>
        <taxon>Pseudomonadota</taxon>
        <taxon>Alphaproteobacteria</taxon>
        <taxon>Hyphomicrobiales</taxon>
        <taxon>Rhizobiaceae</taxon>
        <taxon>Rhizobium/Agrobacterium group</taxon>
        <taxon>Rhizobium</taxon>
    </lineage>
</organism>
<comment type="caution">
    <text evidence="1">The sequence shown here is derived from an EMBL/GenBank/DDBJ whole genome shotgun (WGS) entry which is preliminary data.</text>
</comment>
<dbReference type="AlphaFoldDB" id="A0A2W4EZ88"/>
<evidence type="ECO:0000313" key="2">
    <source>
        <dbReference type="Proteomes" id="UP000248925"/>
    </source>
</evidence>
<dbReference type="RefSeq" id="WP_111159695.1">
    <property type="nucleotide sequence ID" value="NZ_PCDP01000026.1"/>
</dbReference>
<protein>
    <submittedName>
        <fullName evidence="1">Uncharacterized protein</fullName>
    </submittedName>
</protein>
<proteinExistence type="predicted"/>
<reference evidence="1 2" key="1">
    <citation type="journal article" date="2018" name="Sci. Rep.">
        <title>Rhizobium tumorigenes sp. nov., a novel plant tumorigenic bacterium isolated from cane gall tumors on thornless blackberry.</title>
        <authorList>
            <person name="Kuzmanovi N."/>
            <person name="Smalla K."/>
            <person name="Gronow S."/>
            <person name="PuBawska J."/>
        </authorList>
    </citation>
    <scope>NUCLEOTIDE SEQUENCE [LARGE SCALE GENOMIC DNA]</scope>
    <source>
        <strain evidence="1 2">CCBAU 85046</strain>
    </source>
</reference>
<name>A0A2W4EZ88_9HYPH</name>
<gene>
    <name evidence="1" type="ORF">CPY51_07700</name>
</gene>
<accession>A0A2W4EZ88</accession>
<dbReference type="OrthoDB" id="8377972at2"/>
<keyword evidence="2" id="KW-1185">Reference proteome</keyword>
<evidence type="ECO:0000313" key="1">
    <source>
        <dbReference type="EMBL" id="PZM15200.1"/>
    </source>
</evidence>